<dbReference type="AlphaFoldDB" id="A0A9N9GSJ2"/>
<evidence type="ECO:0000313" key="2">
    <source>
        <dbReference type="Proteomes" id="UP000789570"/>
    </source>
</evidence>
<comment type="caution">
    <text evidence="1">The sequence shown here is derived from an EMBL/GenBank/DDBJ whole genome shotgun (WGS) entry which is preliminary data.</text>
</comment>
<dbReference type="OrthoDB" id="25503at2759"/>
<sequence>MYSPTAWNIIDERNLLRLNEDRLIVNYTGLGGIENCAVIRVNYPIPEQCGLFYFEVDIMGKW</sequence>
<reference evidence="1" key="1">
    <citation type="submission" date="2021-06" db="EMBL/GenBank/DDBJ databases">
        <authorList>
            <person name="Kallberg Y."/>
            <person name="Tangrot J."/>
            <person name="Rosling A."/>
        </authorList>
    </citation>
    <scope>NUCLEOTIDE SEQUENCE</scope>
    <source>
        <strain evidence="1">UK204</strain>
    </source>
</reference>
<organism evidence="1 2">
    <name type="scientific">Funneliformis caledonium</name>
    <dbReference type="NCBI Taxonomy" id="1117310"/>
    <lineage>
        <taxon>Eukaryota</taxon>
        <taxon>Fungi</taxon>
        <taxon>Fungi incertae sedis</taxon>
        <taxon>Mucoromycota</taxon>
        <taxon>Glomeromycotina</taxon>
        <taxon>Glomeromycetes</taxon>
        <taxon>Glomerales</taxon>
        <taxon>Glomeraceae</taxon>
        <taxon>Funneliformis</taxon>
    </lineage>
</organism>
<accession>A0A9N9GSJ2</accession>
<dbReference type="InterPro" id="IPR043136">
    <property type="entry name" value="B30.2/SPRY_sf"/>
</dbReference>
<feature type="non-terminal residue" evidence="1">
    <location>
        <position position="62"/>
    </location>
</feature>
<gene>
    <name evidence="1" type="ORF">FCALED_LOCUS10090</name>
</gene>
<keyword evidence="2" id="KW-1185">Reference proteome</keyword>
<dbReference type="EMBL" id="CAJVPQ010003561">
    <property type="protein sequence ID" value="CAG8631473.1"/>
    <property type="molecule type" value="Genomic_DNA"/>
</dbReference>
<evidence type="ECO:0000313" key="1">
    <source>
        <dbReference type="EMBL" id="CAG8631473.1"/>
    </source>
</evidence>
<dbReference type="Proteomes" id="UP000789570">
    <property type="component" value="Unassembled WGS sequence"/>
</dbReference>
<name>A0A9N9GSJ2_9GLOM</name>
<dbReference type="Gene3D" id="2.60.120.920">
    <property type="match status" value="1"/>
</dbReference>
<protein>
    <submittedName>
        <fullName evidence="1">2607_t:CDS:1</fullName>
    </submittedName>
</protein>
<proteinExistence type="predicted"/>